<dbReference type="EMBL" id="DXAN01000032">
    <property type="protein sequence ID" value="HJA09489.1"/>
    <property type="molecule type" value="Genomic_DNA"/>
</dbReference>
<comment type="caution">
    <text evidence="20">The sequence shown here is derived from an EMBL/GenBank/DDBJ whole genome shotgun (WGS) entry which is preliminary data.</text>
</comment>
<feature type="active site" description="Proton acceptor" evidence="13 14">
    <location>
        <position position="192"/>
    </location>
</feature>
<feature type="binding site" evidence="13">
    <location>
        <position position="10"/>
    </location>
    <ligand>
        <name>NADPH</name>
        <dbReference type="ChEBI" id="CHEBI:57783"/>
    </ligand>
</feature>
<keyword evidence="13" id="KW-0547">Nucleotide-binding</keyword>
<accession>A0A9D2HFE1</accession>
<dbReference type="GO" id="GO:0008654">
    <property type="term" value="P:phospholipid biosynthetic process"/>
    <property type="evidence" value="ECO:0007669"/>
    <property type="project" value="UniProtKB-KW"/>
</dbReference>
<evidence type="ECO:0000256" key="4">
    <source>
        <dbReference type="ARBA" id="ARBA00023002"/>
    </source>
</evidence>
<dbReference type="SUPFAM" id="SSF51735">
    <property type="entry name" value="NAD(P)-binding Rossmann-fold domains"/>
    <property type="match status" value="1"/>
</dbReference>
<keyword evidence="3 13" id="KW-0521">NADP</keyword>
<evidence type="ECO:0000256" key="11">
    <source>
        <dbReference type="ARBA" id="ARBA00069372"/>
    </source>
</evidence>
<feature type="binding site" evidence="13">
    <location>
        <position position="137"/>
    </location>
    <ligand>
        <name>sn-glycerol 3-phosphate</name>
        <dbReference type="ChEBI" id="CHEBI:57597"/>
    </ligand>
</feature>
<feature type="binding site" evidence="13">
    <location>
        <position position="48"/>
    </location>
    <ligand>
        <name>NADPH</name>
        <dbReference type="ChEBI" id="CHEBI:57783"/>
    </ligand>
</feature>
<feature type="binding site" evidence="13">
    <location>
        <position position="141"/>
    </location>
    <ligand>
        <name>NADPH</name>
        <dbReference type="ChEBI" id="CHEBI:57783"/>
    </ligand>
</feature>
<evidence type="ECO:0000256" key="16">
    <source>
        <dbReference type="PIRSR" id="PIRSR000114-3"/>
    </source>
</evidence>
<keyword evidence="13" id="KW-0963">Cytoplasm</keyword>
<feature type="binding site" evidence="13">
    <location>
        <position position="11"/>
    </location>
    <ligand>
        <name>NADPH</name>
        <dbReference type="ChEBI" id="CHEBI:57783"/>
    </ligand>
</feature>
<gene>
    <name evidence="13" type="primary">gpsA</name>
    <name evidence="20" type="ORF">H9962_09945</name>
</gene>
<dbReference type="InterPro" id="IPR006109">
    <property type="entry name" value="G3P_DH_NAD-dep_C"/>
</dbReference>
<dbReference type="PANTHER" id="PTHR11728">
    <property type="entry name" value="GLYCEROL-3-PHOSPHATE DEHYDROGENASE"/>
    <property type="match status" value="1"/>
</dbReference>
<feature type="binding site" evidence="15">
    <location>
        <position position="104"/>
    </location>
    <ligand>
        <name>substrate</name>
    </ligand>
</feature>
<feature type="binding site" evidence="13">
    <location>
        <position position="256"/>
    </location>
    <ligand>
        <name>sn-glycerol 3-phosphate</name>
        <dbReference type="ChEBI" id="CHEBI:57597"/>
    </ligand>
</feature>
<proteinExistence type="inferred from homology"/>
<evidence type="ECO:0000313" key="20">
    <source>
        <dbReference type="EMBL" id="HJA09489.1"/>
    </source>
</evidence>
<dbReference type="InterPro" id="IPR036291">
    <property type="entry name" value="NAD(P)-bd_dom_sf"/>
</dbReference>
<comment type="similarity">
    <text evidence="1 13 17">Belongs to the NAD-dependent glycerol-3-phosphate dehydrogenase family.</text>
</comment>
<feature type="domain" description="Glycerol-3-phosphate dehydrogenase NAD-dependent C-terminal" evidence="19">
    <location>
        <begin position="181"/>
        <end position="321"/>
    </location>
</feature>
<dbReference type="GO" id="GO:0046168">
    <property type="term" value="P:glycerol-3-phosphate catabolic process"/>
    <property type="evidence" value="ECO:0007669"/>
    <property type="project" value="InterPro"/>
</dbReference>
<comment type="catalytic activity">
    <reaction evidence="9">
        <text>sn-glycerol 3-phosphate + NADP(+) = dihydroxyacetone phosphate + NADPH + H(+)</text>
        <dbReference type="Rhea" id="RHEA:11096"/>
        <dbReference type="ChEBI" id="CHEBI:15378"/>
        <dbReference type="ChEBI" id="CHEBI:57597"/>
        <dbReference type="ChEBI" id="CHEBI:57642"/>
        <dbReference type="ChEBI" id="CHEBI:57783"/>
        <dbReference type="ChEBI" id="CHEBI:58349"/>
        <dbReference type="EC" id="1.1.1.94"/>
    </reaction>
    <physiologicalReaction direction="right-to-left" evidence="9">
        <dbReference type="Rhea" id="RHEA:11098"/>
    </physiologicalReaction>
</comment>
<feature type="domain" description="Glycerol-3-phosphate dehydrogenase NAD-dependent N-terminal" evidence="18">
    <location>
        <begin position="3"/>
        <end position="160"/>
    </location>
</feature>
<evidence type="ECO:0000256" key="3">
    <source>
        <dbReference type="ARBA" id="ARBA00022857"/>
    </source>
</evidence>
<dbReference type="GO" id="GO:0005829">
    <property type="term" value="C:cytosol"/>
    <property type="evidence" value="ECO:0007669"/>
    <property type="project" value="TreeGrafter"/>
</dbReference>
<evidence type="ECO:0000256" key="10">
    <source>
        <dbReference type="ARBA" id="ARBA00066687"/>
    </source>
</evidence>
<dbReference type="Gene3D" id="1.10.1040.10">
    <property type="entry name" value="N-(1-d-carboxylethyl)-l-norvaline Dehydrogenase, domain 2"/>
    <property type="match status" value="1"/>
</dbReference>
<dbReference type="Pfam" id="PF01210">
    <property type="entry name" value="NAD_Gly3P_dh_N"/>
    <property type="match status" value="1"/>
</dbReference>
<keyword evidence="2 13" id="KW-0444">Lipid biosynthesis</keyword>
<evidence type="ECO:0000256" key="5">
    <source>
        <dbReference type="ARBA" id="ARBA00023027"/>
    </source>
</evidence>
<feature type="binding site" evidence="13">
    <location>
        <position position="104"/>
    </location>
    <ligand>
        <name>NADPH</name>
        <dbReference type="ChEBI" id="CHEBI:57783"/>
    </ligand>
</feature>
<evidence type="ECO:0000259" key="18">
    <source>
        <dbReference type="Pfam" id="PF01210"/>
    </source>
</evidence>
<feature type="binding site" evidence="16">
    <location>
        <position position="141"/>
    </location>
    <ligand>
        <name>NAD(+)</name>
        <dbReference type="ChEBI" id="CHEBI:57540"/>
    </ligand>
</feature>
<feature type="binding site" evidence="13">
    <location>
        <position position="104"/>
    </location>
    <ligand>
        <name>sn-glycerol 3-phosphate</name>
        <dbReference type="ChEBI" id="CHEBI:57597"/>
    </ligand>
</feature>
<dbReference type="FunFam" id="3.40.50.720:FF:000019">
    <property type="entry name" value="Glycerol-3-phosphate dehydrogenase [NAD(P)+]"/>
    <property type="match status" value="1"/>
</dbReference>
<keyword evidence="4 13" id="KW-0560">Oxidoreductase</keyword>
<evidence type="ECO:0000256" key="7">
    <source>
        <dbReference type="ARBA" id="ARBA00023209"/>
    </source>
</evidence>
<feature type="binding site" evidence="13">
    <location>
        <position position="256"/>
    </location>
    <ligand>
        <name>NADPH</name>
        <dbReference type="ChEBI" id="CHEBI:57783"/>
    </ligand>
</feature>
<reference evidence="20" key="1">
    <citation type="journal article" date="2021" name="PeerJ">
        <title>Extensive microbial diversity within the chicken gut microbiome revealed by metagenomics and culture.</title>
        <authorList>
            <person name="Gilroy R."/>
            <person name="Ravi A."/>
            <person name="Getino M."/>
            <person name="Pursley I."/>
            <person name="Horton D.L."/>
            <person name="Alikhan N.F."/>
            <person name="Baker D."/>
            <person name="Gharbi K."/>
            <person name="Hall N."/>
            <person name="Watson M."/>
            <person name="Adriaenssens E.M."/>
            <person name="Foster-Nyarko E."/>
            <person name="Jarju S."/>
            <person name="Secka A."/>
            <person name="Antonio M."/>
            <person name="Oren A."/>
            <person name="Chaudhuri R.R."/>
            <person name="La Ragione R."/>
            <person name="Hildebrand F."/>
            <person name="Pallen M.J."/>
        </authorList>
    </citation>
    <scope>NUCLEOTIDE SEQUENCE</scope>
    <source>
        <strain evidence="20">CHK186-16707</strain>
    </source>
</reference>
<dbReference type="EC" id="1.1.1.94" evidence="10 13"/>
<evidence type="ECO:0000256" key="8">
    <source>
        <dbReference type="ARBA" id="ARBA00023264"/>
    </source>
</evidence>
<comment type="pathway">
    <text evidence="13">Membrane lipid metabolism; glycerophospholipid metabolism.</text>
</comment>
<keyword evidence="7 13" id="KW-0594">Phospholipid biosynthesis</keyword>
<comment type="subcellular location">
    <subcellularLocation>
        <location evidence="13">Cytoplasm</location>
    </subcellularLocation>
</comment>
<dbReference type="PRINTS" id="PR00077">
    <property type="entry name" value="GPDHDRGNASE"/>
</dbReference>
<dbReference type="NCBIfam" id="NF000940">
    <property type="entry name" value="PRK00094.1-2"/>
    <property type="match status" value="1"/>
</dbReference>
<dbReference type="InterPro" id="IPR006168">
    <property type="entry name" value="G3P_DH_NAD-dep"/>
</dbReference>
<evidence type="ECO:0000256" key="15">
    <source>
        <dbReference type="PIRSR" id="PIRSR000114-2"/>
    </source>
</evidence>
<keyword evidence="8 13" id="KW-1208">Phospholipid metabolism</keyword>
<dbReference type="Pfam" id="PF07479">
    <property type="entry name" value="NAD_Gly3P_dh_C"/>
    <property type="match status" value="1"/>
</dbReference>
<feature type="binding site" evidence="13">
    <location>
        <position position="282"/>
    </location>
    <ligand>
        <name>NADPH</name>
        <dbReference type="ChEBI" id="CHEBI:57783"/>
    </ligand>
</feature>
<dbReference type="SUPFAM" id="SSF48179">
    <property type="entry name" value="6-phosphogluconate dehydrogenase C-terminal domain-like"/>
    <property type="match status" value="1"/>
</dbReference>
<protein>
    <recommendedName>
        <fullName evidence="11 13">Glycerol-3-phosphate dehydrogenase [NAD(P)+]</fullName>
        <ecNumber evidence="10 13">1.1.1.94</ecNumber>
    </recommendedName>
    <alternativeName>
        <fullName evidence="13">NAD(P)(+)-dependent glycerol-3-phosphate dehydrogenase</fullName>
    </alternativeName>
    <alternativeName>
        <fullName evidence="12 13">NAD(P)H-dependent dihydroxyacetone-phosphate reductase</fullName>
    </alternativeName>
</protein>
<dbReference type="GO" id="GO:0051287">
    <property type="term" value="F:NAD binding"/>
    <property type="evidence" value="ECO:0007669"/>
    <property type="project" value="InterPro"/>
</dbReference>
<dbReference type="InterPro" id="IPR008927">
    <property type="entry name" value="6-PGluconate_DH-like_C_sf"/>
</dbReference>
<dbReference type="GO" id="GO:0005975">
    <property type="term" value="P:carbohydrate metabolic process"/>
    <property type="evidence" value="ECO:0007669"/>
    <property type="project" value="InterPro"/>
</dbReference>
<dbReference type="HAMAP" id="MF_00394">
    <property type="entry name" value="NAD_Glyc3P_dehydrog"/>
    <property type="match status" value="1"/>
</dbReference>
<evidence type="ECO:0000256" key="14">
    <source>
        <dbReference type="PIRSR" id="PIRSR000114-1"/>
    </source>
</evidence>
<evidence type="ECO:0000256" key="9">
    <source>
        <dbReference type="ARBA" id="ARBA00052716"/>
    </source>
</evidence>
<dbReference type="InterPro" id="IPR011128">
    <property type="entry name" value="G3P_DH_NAD-dep_N"/>
</dbReference>
<reference evidence="20" key="2">
    <citation type="submission" date="2021-04" db="EMBL/GenBank/DDBJ databases">
        <authorList>
            <person name="Gilroy R."/>
        </authorList>
    </citation>
    <scope>NUCLEOTIDE SEQUENCE</scope>
    <source>
        <strain evidence="20">CHK186-16707</strain>
    </source>
</reference>
<dbReference type="GO" id="GO:0047952">
    <property type="term" value="F:glycerol-3-phosphate dehydrogenase [NAD(P)+] activity"/>
    <property type="evidence" value="ECO:0007669"/>
    <property type="project" value="UniProtKB-UniRule"/>
</dbReference>
<feature type="binding site" evidence="13">
    <location>
        <position position="255"/>
    </location>
    <ligand>
        <name>sn-glycerol 3-phosphate</name>
        <dbReference type="ChEBI" id="CHEBI:57597"/>
    </ligand>
</feature>
<feature type="binding site" evidence="13">
    <location>
        <position position="139"/>
    </location>
    <ligand>
        <name>sn-glycerol 3-phosphate</name>
        <dbReference type="ChEBI" id="CHEBI:57597"/>
    </ligand>
</feature>
<dbReference type="NCBIfam" id="NF000942">
    <property type="entry name" value="PRK00094.1-4"/>
    <property type="match status" value="1"/>
</dbReference>
<evidence type="ECO:0000256" key="17">
    <source>
        <dbReference type="RuleBase" id="RU000437"/>
    </source>
</evidence>
<evidence type="ECO:0000256" key="13">
    <source>
        <dbReference type="HAMAP-Rule" id="MF_00394"/>
    </source>
</evidence>
<comment type="function">
    <text evidence="13">Catalyzes the reduction of the glycolytic intermediate dihydroxyacetone phosphate (DHAP) to sn-glycerol 3-phosphate (G3P), the key precursor for phospholipid synthesis.</text>
</comment>
<evidence type="ECO:0000256" key="2">
    <source>
        <dbReference type="ARBA" id="ARBA00022516"/>
    </source>
</evidence>
<evidence type="ECO:0000256" key="12">
    <source>
        <dbReference type="ARBA" id="ARBA00080511"/>
    </source>
</evidence>
<dbReference type="Proteomes" id="UP000824225">
    <property type="component" value="Unassembled WGS sequence"/>
</dbReference>
<comment type="catalytic activity">
    <reaction evidence="13">
        <text>sn-glycerol 3-phosphate + NAD(+) = dihydroxyacetone phosphate + NADH + H(+)</text>
        <dbReference type="Rhea" id="RHEA:11092"/>
        <dbReference type="ChEBI" id="CHEBI:15378"/>
        <dbReference type="ChEBI" id="CHEBI:57540"/>
        <dbReference type="ChEBI" id="CHEBI:57597"/>
        <dbReference type="ChEBI" id="CHEBI:57642"/>
        <dbReference type="ChEBI" id="CHEBI:57945"/>
        <dbReference type="EC" id="1.1.1.94"/>
    </reaction>
</comment>
<organism evidence="20 21">
    <name type="scientific">Candidatus Mailhella merdigallinarum</name>
    <dbReference type="NCBI Taxonomy" id="2838658"/>
    <lineage>
        <taxon>Bacteria</taxon>
        <taxon>Pseudomonadati</taxon>
        <taxon>Thermodesulfobacteriota</taxon>
        <taxon>Desulfovibrionia</taxon>
        <taxon>Desulfovibrionales</taxon>
        <taxon>Desulfovibrionaceae</taxon>
        <taxon>Mailhella</taxon>
    </lineage>
</organism>
<dbReference type="FunFam" id="1.10.1040.10:FF:000001">
    <property type="entry name" value="Glycerol-3-phosphate dehydrogenase [NAD(P)+]"/>
    <property type="match status" value="1"/>
</dbReference>
<dbReference type="PROSITE" id="PS00957">
    <property type="entry name" value="NAD_G3PDH"/>
    <property type="match status" value="1"/>
</dbReference>
<dbReference type="GO" id="GO:0046167">
    <property type="term" value="P:glycerol-3-phosphate biosynthetic process"/>
    <property type="evidence" value="ECO:0007669"/>
    <property type="project" value="UniProtKB-UniRule"/>
</dbReference>
<feature type="binding site" evidence="16">
    <location>
        <position position="256"/>
    </location>
    <ligand>
        <name>NAD(+)</name>
        <dbReference type="ChEBI" id="CHEBI:57540"/>
    </ligand>
</feature>
<feature type="binding site" evidence="15">
    <location>
        <begin position="256"/>
        <end position="257"/>
    </location>
    <ligand>
        <name>substrate</name>
    </ligand>
</feature>
<evidence type="ECO:0000256" key="1">
    <source>
        <dbReference type="ARBA" id="ARBA00011009"/>
    </source>
</evidence>
<dbReference type="AlphaFoldDB" id="A0A9D2HFE1"/>
<dbReference type="PANTHER" id="PTHR11728:SF1">
    <property type="entry name" value="GLYCEROL-3-PHOSPHATE DEHYDROGENASE [NAD(+)] 2, CHLOROPLASTIC"/>
    <property type="match status" value="1"/>
</dbReference>
<dbReference type="PIRSF" id="PIRSF000114">
    <property type="entry name" value="Glycerol-3-P_dh"/>
    <property type="match status" value="1"/>
</dbReference>
<feature type="binding site" evidence="13">
    <location>
        <position position="31"/>
    </location>
    <ligand>
        <name>NADPH</name>
        <dbReference type="ChEBI" id="CHEBI:57783"/>
    </ligand>
</feature>
<feature type="binding site" evidence="16">
    <location>
        <begin position="7"/>
        <end position="12"/>
    </location>
    <ligand>
        <name>NAD(+)</name>
        <dbReference type="ChEBI" id="CHEBI:57540"/>
    </ligand>
</feature>
<comment type="caution">
    <text evidence="13">Lacks conserved residue(s) required for the propagation of feature annotation.</text>
</comment>
<dbReference type="GO" id="GO:0006650">
    <property type="term" value="P:glycerophospholipid metabolic process"/>
    <property type="evidence" value="ECO:0007669"/>
    <property type="project" value="UniProtKB-UniRule"/>
</dbReference>
<keyword evidence="5 13" id="KW-0520">NAD</keyword>
<feature type="binding site" evidence="13">
    <location>
        <position position="192"/>
    </location>
    <ligand>
        <name>sn-glycerol 3-phosphate</name>
        <dbReference type="ChEBI" id="CHEBI:57597"/>
    </ligand>
</feature>
<feature type="binding site" evidence="13">
    <location>
        <position position="280"/>
    </location>
    <ligand>
        <name>NADPH</name>
        <dbReference type="ChEBI" id="CHEBI:57783"/>
    </ligand>
</feature>
<evidence type="ECO:0000256" key="6">
    <source>
        <dbReference type="ARBA" id="ARBA00023098"/>
    </source>
</evidence>
<feature type="binding site" evidence="13">
    <location>
        <position position="257"/>
    </location>
    <ligand>
        <name>sn-glycerol 3-phosphate</name>
        <dbReference type="ChEBI" id="CHEBI:57597"/>
    </ligand>
</feature>
<sequence length="333" mass="34870">MTVTVYGGGSWGTALAHALACGGHGTRLLVRDATVAEAVNERHENPRYLPGLRLHADVLAVTDPSVLAESDVWVLAVPCQSQRAALEDVRRLLRPSTVVVNASKGIELNSLKPMSEVAAEGLGRPGHFERRYAVLSGPSFAREVVECKPTAVVLGCADETLGASLRELFATTWFRSYSSTDVRGVELGGAVKNVIAIAAGVSDGLEFGHNARAALITRGLAEITRLGVALGARPSTFMGLSGLGDLMLTCAGDLSRNRQVGLGLGRGESLASVIKAMRTVAEGVKTSAAVYRLAQSLGVDMPITAAMNAVLDGSLSPVEAVRGLMSRALKEEE</sequence>
<feature type="binding site" evidence="13">
    <location>
        <position position="245"/>
    </location>
    <ligand>
        <name>sn-glycerol 3-phosphate</name>
        <dbReference type="ChEBI" id="CHEBI:57597"/>
    </ligand>
</feature>
<name>A0A9D2HFE1_9BACT</name>
<keyword evidence="6 13" id="KW-0443">Lipid metabolism</keyword>
<dbReference type="Gene3D" id="3.40.50.720">
    <property type="entry name" value="NAD(P)-binding Rossmann-like Domain"/>
    <property type="match status" value="1"/>
</dbReference>
<evidence type="ECO:0000259" key="19">
    <source>
        <dbReference type="Pfam" id="PF07479"/>
    </source>
</evidence>
<evidence type="ECO:0000313" key="21">
    <source>
        <dbReference type="Proteomes" id="UP000824225"/>
    </source>
</evidence>
<dbReference type="InterPro" id="IPR013328">
    <property type="entry name" value="6PGD_dom2"/>
</dbReference>